<name>A0A8J2VK56_9RHOB</name>
<dbReference type="SUPFAM" id="SSF48019">
    <property type="entry name" value="post-AAA+ oligomerization domain-like"/>
    <property type="match status" value="1"/>
</dbReference>
<dbReference type="Gene3D" id="3.40.50.300">
    <property type="entry name" value="P-loop containing nucleotide triphosphate hydrolases"/>
    <property type="match status" value="1"/>
</dbReference>
<dbReference type="PANTHER" id="PTHR34388:SF1">
    <property type="entry name" value="DNA POLYMERASE III SUBUNIT DELTA"/>
    <property type="match status" value="1"/>
</dbReference>
<dbReference type="InterPro" id="IPR005790">
    <property type="entry name" value="DNA_polIII_delta"/>
</dbReference>
<keyword evidence="2" id="KW-0808">Transferase</keyword>
<evidence type="ECO:0000313" key="8">
    <source>
        <dbReference type="EMBL" id="GGE28759.1"/>
    </source>
</evidence>
<comment type="caution">
    <text evidence="8">The sequence shown here is derived from an EMBL/GenBank/DDBJ whole genome shotgun (WGS) entry which is preliminary data.</text>
</comment>
<evidence type="ECO:0000313" key="9">
    <source>
        <dbReference type="Proteomes" id="UP000602745"/>
    </source>
</evidence>
<reference evidence="8" key="1">
    <citation type="journal article" date="2014" name="Int. J. Syst. Evol. Microbiol.">
        <title>Complete genome sequence of Corynebacterium casei LMG S-19264T (=DSM 44701T), isolated from a smear-ripened cheese.</title>
        <authorList>
            <consortium name="US DOE Joint Genome Institute (JGI-PGF)"/>
            <person name="Walter F."/>
            <person name="Albersmeier A."/>
            <person name="Kalinowski J."/>
            <person name="Ruckert C."/>
        </authorList>
    </citation>
    <scope>NUCLEOTIDE SEQUENCE</scope>
    <source>
        <strain evidence="8">CCM 7684</strain>
    </source>
</reference>
<organism evidence="8 9">
    <name type="scientific">Agaricicola taiwanensis</name>
    <dbReference type="NCBI Taxonomy" id="591372"/>
    <lineage>
        <taxon>Bacteria</taxon>
        <taxon>Pseudomonadati</taxon>
        <taxon>Pseudomonadota</taxon>
        <taxon>Alphaproteobacteria</taxon>
        <taxon>Rhodobacterales</taxon>
        <taxon>Paracoccaceae</taxon>
        <taxon>Agaricicola</taxon>
    </lineage>
</organism>
<dbReference type="GO" id="GO:0003887">
    <property type="term" value="F:DNA-directed DNA polymerase activity"/>
    <property type="evidence" value="ECO:0007669"/>
    <property type="project" value="UniProtKB-KW"/>
</dbReference>
<comment type="catalytic activity">
    <reaction evidence="7">
        <text>DNA(n) + a 2'-deoxyribonucleoside 5'-triphosphate = DNA(n+1) + diphosphate</text>
        <dbReference type="Rhea" id="RHEA:22508"/>
        <dbReference type="Rhea" id="RHEA-COMP:17339"/>
        <dbReference type="Rhea" id="RHEA-COMP:17340"/>
        <dbReference type="ChEBI" id="CHEBI:33019"/>
        <dbReference type="ChEBI" id="CHEBI:61560"/>
        <dbReference type="ChEBI" id="CHEBI:173112"/>
        <dbReference type="EC" id="2.7.7.7"/>
    </reaction>
</comment>
<gene>
    <name evidence="8" type="primary">holA</name>
    <name evidence="8" type="ORF">GCM10007276_02380</name>
</gene>
<protein>
    <recommendedName>
        <fullName evidence="1">DNA-directed DNA polymerase</fullName>
        <ecNumber evidence="1">2.7.7.7</ecNumber>
    </recommendedName>
</protein>
<keyword evidence="5" id="KW-0239">DNA-directed DNA polymerase</keyword>
<keyword evidence="4" id="KW-0235">DNA replication</keyword>
<evidence type="ECO:0000256" key="2">
    <source>
        <dbReference type="ARBA" id="ARBA00022679"/>
    </source>
</evidence>
<dbReference type="GO" id="GO:0006261">
    <property type="term" value="P:DNA-templated DNA replication"/>
    <property type="evidence" value="ECO:0007669"/>
    <property type="project" value="TreeGrafter"/>
</dbReference>
<dbReference type="EMBL" id="BMCP01000001">
    <property type="protein sequence ID" value="GGE28759.1"/>
    <property type="molecule type" value="Genomic_DNA"/>
</dbReference>
<proteinExistence type="inferred from homology"/>
<dbReference type="Proteomes" id="UP000602745">
    <property type="component" value="Unassembled WGS sequence"/>
</dbReference>
<evidence type="ECO:0000256" key="4">
    <source>
        <dbReference type="ARBA" id="ARBA00022705"/>
    </source>
</evidence>
<dbReference type="InterPro" id="IPR027417">
    <property type="entry name" value="P-loop_NTPase"/>
</dbReference>
<dbReference type="Gene3D" id="1.10.8.60">
    <property type="match status" value="1"/>
</dbReference>
<dbReference type="RefSeq" id="WP_188407857.1">
    <property type="nucleotide sequence ID" value="NZ_BMCP01000001.1"/>
</dbReference>
<dbReference type="Gene3D" id="1.20.272.10">
    <property type="match status" value="1"/>
</dbReference>
<evidence type="ECO:0000256" key="3">
    <source>
        <dbReference type="ARBA" id="ARBA00022695"/>
    </source>
</evidence>
<keyword evidence="9" id="KW-1185">Reference proteome</keyword>
<evidence type="ECO:0000256" key="1">
    <source>
        <dbReference type="ARBA" id="ARBA00012417"/>
    </source>
</evidence>
<evidence type="ECO:0000256" key="6">
    <source>
        <dbReference type="ARBA" id="ARBA00034754"/>
    </source>
</evidence>
<evidence type="ECO:0000256" key="7">
    <source>
        <dbReference type="ARBA" id="ARBA00049244"/>
    </source>
</evidence>
<dbReference type="PANTHER" id="PTHR34388">
    <property type="entry name" value="DNA POLYMERASE III SUBUNIT DELTA"/>
    <property type="match status" value="1"/>
</dbReference>
<dbReference type="GO" id="GO:0003677">
    <property type="term" value="F:DNA binding"/>
    <property type="evidence" value="ECO:0007669"/>
    <property type="project" value="InterPro"/>
</dbReference>
<dbReference type="AlphaFoldDB" id="A0A8J2VK56"/>
<dbReference type="GO" id="GO:0009360">
    <property type="term" value="C:DNA polymerase III complex"/>
    <property type="evidence" value="ECO:0007669"/>
    <property type="project" value="TreeGrafter"/>
</dbReference>
<comment type="similarity">
    <text evidence="6">Belongs to the DNA polymerase HolA subunit family.</text>
</comment>
<dbReference type="NCBIfam" id="TIGR01128">
    <property type="entry name" value="holA"/>
    <property type="match status" value="1"/>
</dbReference>
<dbReference type="SUPFAM" id="SSF52540">
    <property type="entry name" value="P-loop containing nucleoside triphosphate hydrolases"/>
    <property type="match status" value="1"/>
</dbReference>
<reference evidence="8" key="2">
    <citation type="submission" date="2020-09" db="EMBL/GenBank/DDBJ databases">
        <authorList>
            <person name="Sun Q."/>
            <person name="Sedlacek I."/>
        </authorList>
    </citation>
    <scope>NUCLEOTIDE SEQUENCE</scope>
    <source>
        <strain evidence="8">CCM 7684</strain>
    </source>
</reference>
<dbReference type="InterPro" id="IPR008921">
    <property type="entry name" value="DNA_pol3_clamp-load_cplx_C"/>
</dbReference>
<keyword evidence="3" id="KW-0548">Nucleotidyltransferase</keyword>
<evidence type="ECO:0000256" key="5">
    <source>
        <dbReference type="ARBA" id="ARBA00022932"/>
    </source>
</evidence>
<sequence length="346" mass="36570">MVAIKAAAVDAFLSRPDPKAACILVYGPDVGLVHERARHLATAGLSNPDDPFALVRLDGDVIAGDPGRLVDEATTSALFGGERSVWIRLGSRSIAPAIEALLSGPAPTARVVVEAGDLKKTAPVRAICERNPRAAALPCYADSDAAIGRLIDDEISKANLTISPDARRHLVELLGADRIGSRSEIEKLCLYALDRGRIEVADIDLMIADSGASAMDEAVDAAFAGDVAGLEQILLSLSGSGIPVQAVLGSSLRHGQQLHKARLTVERGTPAHAVIESDWRRLHFSRKAKVERALSAWPSEKLETALVRLSDAVLESRRAGAFGDTVAARVLASIAAEAKPRGRTSR</sequence>
<accession>A0A8J2VK56</accession>
<dbReference type="EC" id="2.7.7.7" evidence="1"/>